<dbReference type="RefSeq" id="WP_015005260.1">
    <property type="nucleotide sequence ID" value="NZ_JARGOU010000024.1"/>
</dbReference>
<dbReference type="Pfam" id="PF00011">
    <property type="entry name" value="HSP20"/>
    <property type="match status" value="1"/>
</dbReference>
<dbReference type="InterPro" id="IPR031107">
    <property type="entry name" value="Small_HSP"/>
</dbReference>
<evidence type="ECO:0000259" key="3">
    <source>
        <dbReference type="PROSITE" id="PS01031"/>
    </source>
</evidence>
<dbReference type="InterPro" id="IPR002068">
    <property type="entry name" value="A-crystallin/Hsp20_dom"/>
</dbReference>
<gene>
    <name evidence="4" type="ORF">L196_02725</name>
</gene>
<feature type="domain" description="SHSP" evidence="3">
    <location>
        <begin position="31"/>
        <end position="143"/>
    </location>
</feature>
<evidence type="ECO:0000256" key="1">
    <source>
        <dbReference type="PROSITE-ProRule" id="PRU00285"/>
    </source>
</evidence>
<dbReference type="EMBL" id="ASHL01000001">
    <property type="protein sequence ID" value="EPD14376.1"/>
    <property type="molecule type" value="Genomic_DNA"/>
</dbReference>
<dbReference type="InterPro" id="IPR008978">
    <property type="entry name" value="HSP20-like_chaperone"/>
</dbReference>
<dbReference type="PROSITE" id="PS01031">
    <property type="entry name" value="SHSP"/>
    <property type="match status" value="1"/>
</dbReference>
<proteinExistence type="inferred from homology"/>
<reference evidence="4 5" key="1">
    <citation type="journal article" date="2013" name="Genome Announc.">
        <title>Genome Sequence of the Pyrene- and Fluoranthene-Degrading Bacterium Cycloclasticus sp. Strain PY97M.</title>
        <authorList>
            <person name="Cui Z."/>
            <person name="Xu G."/>
            <person name="Li Q."/>
            <person name="Gao W."/>
            <person name="Zheng L."/>
        </authorList>
    </citation>
    <scope>NUCLEOTIDE SEQUENCE [LARGE SCALE GENOMIC DNA]</scope>
    <source>
        <strain evidence="4 5">PY97M</strain>
    </source>
</reference>
<comment type="similarity">
    <text evidence="1 2">Belongs to the small heat shock protein (HSP20) family.</text>
</comment>
<dbReference type="PANTHER" id="PTHR11527">
    <property type="entry name" value="HEAT-SHOCK PROTEIN 20 FAMILY MEMBER"/>
    <property type="match status" value="1"/>
</dbReference>
<keyword evidence="4" id="KW-0346">Stress response</keyword>
<evidence type="ECO:0000313" key="5">
    <source>
        <dbReference type="Proteomes" id="UP000015462"/>
    </source>
</evidence>
<evidence type="ECO:0000256" key="2">
    <source>
        <dbReference type="RuleBase" id="RU003616"/>
    </source>
</evidence>
<dbReference type="Gene3D" id="2.60.40.790">
    <property type="match status" value="1"/>
</dbReference>
<comment type="caution">
    <text evidence="4">The sequence shown here is derived from an EMBL/GenBank/DDBJ whole genome shotgun (WGS) entry which is preliminary data.</text>
</comment>
<sequence length="145" mass="16650">MAIARYEPWNLLGRYGNDLSRRFSDDEDSVSSTSTWTPAVDIKEEDDRFVLHADVPGVDPHEIDVTMEDGILTVRGERSSESKEEKDGYKRVERFNGTFYRRFVLPDTTDENKVSANYEKGVLELIIPKKPAVLPKRIKVNDKDN</sequence>
<accession>A0AB33Z4I2</accession>
<dbReference type="Proteomes" id="UP000015462">
    <property type="component" value="Unassembled WGS sequence"/>
</dbReference>
<protein>
    <submittedName>
        <fullName evidence="4">Heat shock protein Hsp20</fullName>
    </submittedName>
</protein>
<name>A0AB33Z4I2_9GAMM</name>
<dbReference type="SUPFAM" id="SSF49764">
    <property type="entry name" value="HSP20-like chaperones"/>
    <property type="match status" value="1"/>
</dbReference>
<dbReference type="AlphaFoldDB" id="A0AB33Z4I2"/>
<keyword evidence="5" id="KW-1185">Reference proteome</keyword>
<organism evidence="4 5">
    <name type="scientific">Cycloclasticus pugetii</name>
    <dbReference type="NCBI Taxonomy" id="34068"/>
    <lineage>
        <taxon>Bacteria</taxon>
        <taxon>Pseudomonadati</taxon>
        <taxon>Pseudomonadota</taxon>
        <taxon>Gammaproteobacteria</taxon>
        <taxon>Thiotrichales</taxon>
        <taxon>Piscirickettsiaceae</taxon>
        <taxon>Cycloclasticus</taxon>
    </lineage>
</organism>
<evidence type="ECO:0000313" key="4">
    <source>
        <dbReference type="EMBL" id="EPD14376.1"/>
    </source>
</evidence>
<dbReference type="CDD" id="cd06464">
    <property type="entry name" value="ACD_sHsps-like"/>
    <property type="match status" value="1"/>
</dbReference>